<dbReference type="PROSITE" id="PS50017">
    <property type="entry name" value="DEATH_DOMAIN"/>
    <property type="match status" value="1"/>
</dbReference>
<dbReference type="AlphaFoldDB" id="A0A8J9YRI7"/>
<gene>
    <name evidence="3" type="primary">TNFRSF1A</name>
    <name evidence="3" type="ORF">BLAG_LOCUS4266</name>
</gene>
<feature type="region of interest" description="Disordered" evidence="1">
    <location>
        <begin position="101"/>
        <end position="155"/>
    </location>
</feature>
<feature type="compositionally biased region" description="Acidic residues" evidence="1">
    <location>
        <begin position="141"/>
        <end position="155"/>
    </location>
</feature>
<dbReference type="EMBL" id="OV696696">
    <property type="protein sequence ID" value="CAH1240247.1"/>
    <property type="molecule type" value="Genomic_DNA"/>
</dbReference>
<dbReference type="GO" id="GO:0007165">
    <property type="term" value="P:signal transduction"/>
    <property type="evidence" value="ECO:0007669"/>
    <property type="project" value="InterPro"/>
</dbReference>
<reference evidence="3" key="1">
    <citation type="submission" date="2022-01" db="EMBL/GenBank/DDBJ databases">
        <authorList>
            <person name="Braso-Vives M."/>
        </authorList>
    </citation>
    <scope>NUCLEOTIDE SEQUENCE</scope>
</reference>
<dbReference type="InterPro" id="IPR000488">
    <property type="entry name" value="Death_dom"/>
</dbReference>
<organism evidence="3 4">
    <name type="scientific">Branchiostoma lanceolatum</name>
    <name type="common">Common lancelet</name>
    <name type="synonym">Amphioxus lanceolatum</name>
    <dbReference type="NCBI Taxonomy" id="7740"/>
    <lineage>
        <taxon>Eukaryota</taxon>
        <taxon>Metazoa</taxon>
        <taxon>Chordata</taxon>
        <taxon>Cephalochordata</taxon>
        <taxon>Leptocardii</taxon>
        <taxon>Amphioxiformes</taxon>
        <taxon>Branchiostomatidae</taxon>
        <taxon>Branchiostoma</taxon>
    </lineage>
</organism>
<protein>
    <submittedName>
        <fullName evidence="3">TNFRSF1A protein</fullName>
    </submittedName>
</protein>
<feature type="compositionally biased region" description="Low complexity" evidence="1">
    <location>
        <begin position="112"/>
        <end position="128"/>
    </location>
</feature>
<name>A0A8J9YRI7_BRALA</name>
<dbReference type="Pfam" id="PF00531">
    <property type="entry name" value="Death"/>
    <property type="match status" value="1"/>
</dbReference>
<proteinExistence type="predicted"/>
<evidence type="ECO:0000259" key="2">
    <source>
        <dbReference type="PROSITE" id="PS50017"/>
    </source>
</evidence>
<dbReference type="InterPro" id="IPR016729">
    <property type="entry name" value="FADD"/>
</dbReference>
<keyword evidence="4" id="KW-1185">Reference proteome</keyword>
<feature type="compositionally biased region" description="Polar residues" evidence="1">
    <location>
        <begin position="102"/>
        <end position="111"/>
    </location>
</feature>
<accession>A0A8J9YRI7</accession>
<evidence type="ECO:0000313" key="4">
    <source>
        <dbReference type="Proteomes" id="UP000838412"/>
    </source>
</evidence>
<dbReference type="InterPro" id="IPR011029">
    <property type="entry name" value="DEATH-like_dom_sf"/>
</dbReference>
<evidence type="ECO:0000313" key="3">
    <source>
        <dbReference type="EMBL" id="CAH1240247.1"/>
    </source>
</evidence>
<dbReference type="PANTHER" id="PTHR15077:SF9">
    <property type="entry name" value="C-TERMINAL OF ROC (COR) DOMAIN-CONTAINING PROTEIN"/>
    <property type="match status" value="1"/>
</dbReference>
<dbReference type="SUPFAM" id="SSF47986">
    <property type="entry name" value="DEATH domain"/>
    <property type="match status" value="1"/>
</dbReference>
<dbReference type="CDD" id="cd01670">
    <property type="entry name" value="Death"/>
    <property type="match status" value="1"/>
</dbReference>
<dbReference type="OrthoDB" id="9408020at2759"/>
<dbReference type="Gene3D" id="1.10.533.10">
    <property type="entry name" value="Death Domain, Fas"/>
    <property type="match status" value="1"/>
</dbReference>
<dbReference type="PANTHER" id="PTHR15077">
    <property type="entry name" value="FAS-ASSOCIATING DEATH DOMAIN-CONTAINING PROTEIN FADD"/>
    <property type="match status" value="1"/>
</dbReference>
<feature type="domain" description="Death" evidence="2">
    <location>
        <begin position="10"/>
        <end position="94"/>
    </location>
</feature>
<evidence type="ECO:0000256" key="1">
    <source>
        <dbReference type="SAM" id="MobiDB-lite"/>
    </source>
</evidence>
<dbReference type="Proteomes" id="UP000838412">
    <property type="component" value="Chromosome 11"/>
</dbReference>
<dbReference type="SMART" id="SM00005">
    <property type="entry name" value="DEATH"/>
    <property type="match status" value="1"/>
</dbReference>
<sequence length="155" mass="17541">MANRGKQAVSKYFYDIAEEVPADKWKDFARKLQIKEVQIGRIEAEEKGIVKECCMKVLNQWRMKNGRKATLEVLRKALEDAELGDIAENIKDEELHLRIPVQETTGNSSGAQQPSTQYVYSQVSQPSSDDIKRSGTGLQPEDMDCEDYDDSLLLG</sequence>